<evidence type="ECO:0000313" key="3">
    <source>
        <dbReference type="EMBL" id="GAA3980101.1"/>
    </source>
</evidence>
<dbReference type="Gene3D" id="2.60.120.260">
    <property type="entry name" value="Galactose-binding domain-like"/>
    <property type="match status" value="1"/>
</dbReference>
<comment type="caution">
    <text evidence="3">The sequence shown here is derived from an EMBL/GenBank/DDBJ whole genome shotgun (WGS) entry which is preliminary data.</text>
</comment>
<dbReference type="InterPro" id="IPR036116">
    <property type="entry name" value="FN3_sf"/>
</dbReference>
<dbReference type="EMBL" id="BAAAZC010000025">
    <property type="protein sequence ID" value="GAA3980101.1"/>
    <property type="molecule type" value="Genomic_DNA"/>
</dbReference>
<dbReference type="InterPro" id="IPR013783">
    <property type="entry name" value="Ig-like_fold"/>
</dbReference>
<evidence type="ECO:0000313" key="4">
    <source>
        <dbReference type="Proteomes" id="UP001500742"/>
    </source>
</evidence>
<dbReference type="SUPFAM" id="SSF49785">
    <property type="entry name" value="Galactose-binding domain-like"/>
    <property type="match status" value="1"/>
</dbReference>
<dbReference type="Proteomes" id="UP001500742">
    <property type="component" value="Unassembled WGS sequence"/>
</dbReference>
<keyword evidence="4" id="KW-1185">Reference proteome</keyword>
<dbReference type="Pfam" id="PF16391">
    <property type="entry name" value="DUF5000"/>
    <property type="match status" value="1"/>
</dbReference>
<sequence>MLKLKIKKMKITFNVTVFFLLCLALSGCKKYDTDYKSYLANHEVTYPGLATGVTYHTGNLRAVLVWHPSPDPSIKNYLVTWNNGSDSVVVTATSHSPADSIKVSIPNLKEYVYTFTIVARDNAGNKSVGQDLNNVRVYGPVYQASLQNRAVNATRPYSYNNDGTVGLNFNKADTGNLTTTVTYTNLLGVSVQKNINPADTIMILKDYKYGTAIQYSSSYIPTADAVDMFSVKADDFPTIYAITEMDKSLFKQYNLPTDAGSAYGWEKYYLWDKSTNEPGYYSSSQVYPSWFSFDMGAAGSMGKLQIWQRTSDLFNYGNPKVFEVWGTNNPSADGSFSSWTKLATFTSRKPSGLPPGQNTQADADYAAAGEAFTFPPNSPPVRYIRFKILKTWNSQDFFHMLEITLYKQNK</sequence>
<dbReference type="PROSITE" id="PS51257">
    <property type="entry name" value="PROKAR_LIPOPROTEIN"/>
    <property type="match status" value="1"/>
</dbReference>
<dbReference type="Gene3D" id="2.60.40.10">
    <property type="entry name" value="Immunoglobulins"/>
    <property type="match status" value="1"/>
</dbReference>
<dbReference type="SUPFAM" id="SSF49265">
    <property type="entry name" value="Fibronectin type III"/>
    <property type="match status" value="1"/>
</dbReference>
<organism evidence="3 4">
    <name type="scientific">Mucilaginibacter dorajii</name>
    <dbReference type="NCBI Taxonomy" id="692994"/>
    <lineage>
        <taxon>Bacteria</taxon>
        <taxon>Pseudomonadati</taxon>
        <taxon>Bacteroidota</taxon>
        <taxon>Sphingobacteriia</taxon>
        <taxon>Sphingobacteriales</taxon>
        <taxon>Sphingobacteriaceae</taxon>
        <taxon>Mucilaginibacter</taxon>
    </lineage>
</organism>
<feature type="chain" id="PRO_5045314070" evidence="1">
    <location>
        <begin position="27"/>
        <end position="410"/>
    </location>
</feature>
<dbReference type="InterPro" id="IPR003961">
    <property type="entry name" value="FN3_dom"/>
</dbReference>
<feature type="domain" description="DUF5000" evidence="2">
    <location>
        <begin position="283"/>
        <end position="407"/>
    </location>
</feature>
<dbReference type="CDD" id="cd00063">
    <property type="entry name" value="FN3"/>
    <property type="match status" value="1"/>
</dbReference>
<dbReference type="InterPro" id="IPR008979">
    <property type="entry name" value="Galactose-bd-like_sf"/>
</dbReference>
<keyword evidence="1" id="KW-0732">Signal</keyword>
<gene>
    <name evidence="3" type="ORF">GCM10022210_34100</name>
</gene>
<reference evidence="4" key="1">
    <citation type="journal article" date="2019" name="Int. J. Syst. Evol. Microbiol.">
        <title>The Global Catalogue of Microorganisms (GCM) 10K type strain sequencing project: providing services to taxonomists for standard genome sequencing and annotation.</title>
        <authorList>
            <consortium name="The Broad Institute Genomics Platform"/>
            <consortium name="The Broad Institute Genome Sequencing Center for Infectious Disease"/>
            <person name="Wu L."/>
            <person name="Ma J."/>
        </authorList>
    </citation>
    <scope>NUCLEOTIDE SEQUENCE [LARGE SCALE GENOMIC DNA]</scope>
    <source>
        <strain evidence="4">JCM 16601</strain>
    </source>
</reference>
<evidence type="ECO:0000259" key="2">
    <source>
        <dbReference type="Pfam" id="PF16391"/>
    </source>
</evidence>
<feature type="signal peptide" evidence="1">
    <location>
        <begin position="1"/>
        <end position="26"/>
    </location>
</feature>
<name>A0ABP7QC55_9SPHI</name>
<evidence type="ECO:0000256" key="1">
    <source>
        <dbReference type="SAM" id="SignalP"/>
    </source>
</evidence>
<dbReference type="Pfam" id="PF16389">
    <property type="entry name" value="DUF4998"/>
    <property type="match status" value="1"/>
</dbReference>
<dbReference type="InterPro" id="IPR032164">
    <property type="entry name" value="DUF5000"/>
</dbReference>
<keyword evidence="3" id="KW-0449">Lipoprotein</keyword>
<protein>
    <submittedName>
        <fullName evidence="3">DUF5000 domain-containing lipoprotein</fullName>
    </submittedName>
</protein>
<accession>A0ABP7QC55</accession>
<proteinExistence type="predicted"/>